<sequence length="56" mass="6404">MIKKEKQSFKKKSIRSVIPIALTISEFIAGELRKKKKNHSYLIHLICLSSSSSLPF</sequence>
<name>A0A0B7BFX9_9EUPU</name>
<proteinExistence type="predicted"/>
<accession>A0A0B7BFX9</accession>
<dbReference type="EMBL" id="HACG01045018">
    <property type="protein sequence ID" value="CEK91883.1"/>
    <property type="molecule type" value="Transcribed_RNA"/>
</dbReference>
<feature type="non-terminal residue" evidence="1">
    <location>
        <position position="56"/>
    </location>
</feature>
<protein>
    <submittedName>
        <fullName evidence="1">Uncharacterized protein</fullName>
    </submittedName>
</protein>
<evidence type="ECO:0000313" key="1">
    <source>
        <dbReference type="EMBL" id="CEK91883.1"/>
    </source>
</evidence>
<organism evidence="1">
    <name type="scientific">Arion vulgaris</name>
    <dbReference type="NCBI Taxonomy" id="1028688"/>
    <lineage>
        <taxon>Eukaryota</taxon>
        <taxon>Metazoa</taxon>
        <taxon>Spiralia</taxon>
        <taxon>Lophotrochozoa</taxon>
        <taxon>Mollusca</taxon>
        <taxon>Gastropoda</taxon>
        <taxon>Heterobranchia</taxon>
        <taxon>Euthyneura</taxon>
        <taxon>Panpulmonata</taxon>
        <taxon>Eupulmonata</taxon>
        <taxon>Stylommatophora</taxon>
        <taxon>Helicina</taxon>
        <taxon>Arionoidea</taxon>
        <taxon>Arionidae</taxon>
        <taxon>Arion</taxon>
    </lineage>
</organism>
<gene>
    <name evidence="1" type="primary">ORF185369</name>
</gene>
<reference evidence="1" key="1">
    <citation type="submission" date="2014-12" db="EMBL/GenBank/DDBJ databases">
        <title>Insight into the proteome of Arion vulgaris.</title>
        <authorList>
            <person name="Aradska J."/>
            <person name="Bulat T."/>
            <person name="Smidak R."/>
            <person name="Sarate P."/>
            <person name="Gangsoo J."/>
            <person name="Sialana F."/>
            <person name="Bilban M."/>
            <person name="Lubec G."/>
        </authorList>
    </citation>
    <scope>NUCLEOTIDE SEQUENCE</scope>
    <source>
        <tissue evidence="1">Skin</tissue>
    </source>
</reference>
<dbReference type="AlphaFoldDB" id="A0A0B7BFX9"/>